<name>A0ABQ9IAD1_9NEOP</name>
<keyword evidence="2" id="KW-1185">Reference proteome</keyword>
<dbReference type="Proteomes" id="UP001159363">
    <property type="component" value="Chromosome 2"/>
</dbReference>
<accession>A0ABQ9IAD1</accession>
<proteinExistence type="predicted"/>
<sequence>MAISPGCLPEPLLKRDFWSNAASQSSVAVQHVRTDGVIVRPVHKIIARSVSALPGEQRSVLASLVELIRNLSTAAGRESMLHEQQCVRYLIHYFAASLSSRPYFTGILTTVCSKSPSTFANHPVT</sequence>
<gene>
    <name evidence="1" type="ORF">PR048_006227</name>
</gene>
<organism evidence="1 2">
    <name type="scientific">Dryococelus australis</name>
    <dbReference type="NCBI Taxonomy" id="614101"/>
    <lineage>
        <taxon>Eukaryota</taxon>
        <taxon>Metazoa</taxon>
        <taxon>Ecdysozoa</taxon>
        <taxon>Arthropoda</taxon>
        <taxon>Hexapoda</taxon>
        <taxon>Insecta</taxon>
        <taxon>Pterygota</taxon>
        <taxon>Neoptera</taxon>
        <taxon>Polyneoptera</taxon>
        <taxon>Phasmatodea</taxon>
        <taxon>Verophasmatodea</taxon>
        <taxon>Anareolatae</taxon>
        <taxon>Phasmatidae</taxon>
        <taxon>Eurycanthinae</taxon>
        <taxon>Dryococelus</taxon>
    </lineage>
</organism>
<protein>
    <submittedName>
        <fullName evidence="1">Uncharacterized protein</fullName>
    </submittedName>
</protein>
<evidence type="ECO:0000313" key="1">
    <source>
        <dbReference type="EMBL" id="KAJ8893627.1"/>
    </source>
</evidence>
<comment type="caution">
    <text evidence="1">The sequence shown here is derived from an EMBL/GenBank/DDBJ whole genome shotgun (WGS) entry which is preliminary data.</text>
</comment>
<dbReference type="EMBL" id="JARBHB010000002">
    <property type="protein sequence ID" value="KAJ8893627.1"/>
    <property type="molecule type" value="Genomic_DNA"/>
</dbReference>
<evidence type="ECO:0000313" key="2">
    <source>
        <dbReference type="Proteomes" id="UP001159363"/>
    </source>
</evidence>
<reference evidence="1 2" key="1">
    <citation type="submission" date="2023-02" db="EMBL/GenBank/DDBJ databases">
        <title>LHISI_Scaffold_Assembly.</title>
        <authorList>
            <person name="Stuart O.P."/>
            <person name="Cleave R."/>
            <person name="Magrath M.J.L."/>
            <person name="Mikheyev A.S."/>
        </authorList>
    </citation>
    <scope>NUCLEOTIDE SEQUENCE [LARGE SCALE GENOMIC DNA]</scope>
    <source>
        <strain evidence="1">Daus_M_001</strain>
        <tissue evidence="1">Leg muscle</tissue>
    </source>
</reference>